<dbReference type="Proteomes" id="UP000184010">
    <property type="component" value="Unassembled WGS sequence"/>
</dbReference>
<dbReference type="InterPro" id="IPR051162">
    <property type="entry name" value="T4SS_component"/>
</dbReference>
<dbReference type="EMBL" id="FRDN01000005">
    <property type="protein sequence ID" value="SHN66267.1"/>
    <property type="molecule type" value="Genomic_DNA"/>
</dbReference>
<sequence>MPFKVKERSETKTPQEPAEKEKRTINNKKQPGLWDGKPEPIDFVAPSVVKELLPADISDGVVVGEYMVEIGGTSTFKRYYRSFFAEIMSGNTWAGMLDDLARGNFGDGDIDIAIHVRPSSNDIELQELGRRLKGLLSDMALEGDPSKVDTMRDEVNDIKIRQKKLRREIERSFKTSIQVIASGTDLKSFKMYCNALIKRFAGKSIYLRPADGKQLEALQTIIPISPPQQIYKEHFVTLESSNLADLFPFAQGGITHKTGVILGIDGLGRPVYFDQWHPALPCQHMIILGRSGAGKTYTTQVIMHRSMHIGRHIAVVDWKGEHKEWFMLCGLPYIEFSEKSPNRINPYDVEISTDVDGTRYIDIESASNNVQALVFKMIATYDRKALTGRVKVYIGEAIRKQYADAGITKDPKSLYQAAISSSNISTTRKRAMPELGGLYKHMEQSDLEEVRQAAELLKPFTHHGTSPSYSIFDGQSTVELKGFPGYGFAVNRLDKDIMRPIGLTAIAMWLNENFAKADVSQEKIIVIEEAQNILDDPDVGGPFAEAAYREFRATNTGMCAVTQGLEVLRRSNAGIAAIKNSPIKIIGKQEDIDIQVISDELRLSEGEAGFLLRAKKGEVIMRIEDESDIVYIQASDLEHVMFTTNPNDPAFWQRKEMLKAKLGQESLQMVPLDVGQEEV</sequence>
<dbReference type="AlphaFoldDB" id="A0A1M7T6D2"/>
<evidence type="ECO:0000313" key="3">
    <source>
        <dbReference type="EMBL" id="SHN66267.1"/>
    </source>
</evidence>
<keyword evidence="4" id="KW-1185">Reference proteome</keyword>
<feature type="domain" description="TraG P-loop" evidence="2">
    <location>
        <begin position="283"/>
        <end position="644"/>
    </location>
</feature>
<dbReference type="Gene3D" id="3.40.50.300">
    <property type="entry name" value="P-loop containing nucleotide triphosphate hydrolases"/>
    <property type="match status" value="2"/>
</dbReference>
<proteinExistence type="predicted"/>
<evidence type="ECO:0000313" key="4">
    <source>
        <dbReference type="Proteomes" id="UP000184010"/>
    </source>
</evidence>
<gene>
    <name evidence="3" type="ORF">SAMN02745215_01643</name>
</gene>
<dbReference type="STRING" id="1121395.SAMN02745215_01643"/>
<reference evidence="4" key="1">
    <citation type="submission" date="2016-12" db="EMBL/GenBank/DDBJ databases">
        <authorList>
            <person name="Varghese N."/>
            <person name="Submissions S."/>
        </authorList>
    </citation>
    <scope>NUCLEOTIDE SEQUENCE [LARGE SCALE GENOMIC DNA]</scope>
    <source>
        <strain evidence="4">DSM 11544</strain>
    </source>
</reference>
<dbReference type="PANTHER" id="PTHR30121:SF11">
    <property type="entry name" value="AAA+ ATPASE DOMAIN-CONTAINING PROTEIN"/>
    <property type="match status" value="1"/>
</dbReference>
<accession>A0A1M7T6D2</accession>
<dbReference type="InterPro" id="IPR027417">
    <property type="entry name" value="P-loop_NTPase"/>
</dbReference>
<evidence type="ECO:0000256" key="1">
    <source>
        <dbReference type="SAM" id="MobiDB-lite"/>
    </source>
</evidence>
<dbReference type="PANTHER" id="PTHR30121">
    <property type="entry name" value="UNCHARACTERIZED PROTEIN YJGR-RELATED"/>
    <property type="match status" value="1"/>
</dbReference>
<feature type="region of interest" description="Disordered" evidence="1">
    <location>
        <begin position="1"/>
        <end position="36"/>
    </location>
</feature>
<dbReference type="InterPro" id="IPR043964">
    <property type="entry name" value="P-loop_TraG"/>
</dbReference>
<dbReference type="Pfam" id="PF19044">
    <property type="entry name" value="P-loop_TraG"/>
    <property type="match status" value="1"/>
</dbReference>
<dbReference type="SUPFAM" id="SSF52540">
    <property type="entry name" value="P-loop containing nucleoside triphosphate hydrolases"/>
    <property type="match status" value="1"/>
</dbReference>
<organism evidence="3 4">
    <name type="scientific">Desulfitobacterium chlororespirans DSM 11544</name>
    <dbReference type="NCBI Taxonomy" id="1121395"/>
    <lineage>
        <taxon>Bacteria</taxon>
        <taxon>Bacillati</taxon>
        <taxon>Bacillota</taxon>
        <taxon>Clostridia</taxon>
        <taxon>Eubacteriales</taxon>
        <taxon>Desulfitobacteriaceae</taxon>
        <taxon>Desulfitobacterium</taxon>
    </lineage>
</organism>
<name>A0A1M7T6D2_9FIRM</name>
<feature type="compositionally biased region" description="Basic and acidic residues" evidence="1">
    <location>
        <begin position="1"/>
        <end position="24"/>
    </location>
</feature>
<dbReference type="RefSeq" id="WP_072772133.1">
    <property type="nucleotide sequence ID" value="NZ_FRDN01000005.1"/>
</dbReference>
<evidence type="ECO:0000259" key="2">
    <source>
        <dbReference type="Pfam" id="PF19044"/>
    </source>
</evidence>
<protein>
    <submittedName>
        <fullName evidence="3">AAA-like domain-containing protein</fullName>
    </submittedName>
</protein>